<reference evidence="2 3" key="1">
    <citation type="submission" date="2024-09" db="EMBL/GenBank/DDBJ databases">
        <authorList>
            <person name="Sun Q."/>
            <person name="Mori K."/>
        </authorList>
    </citation>
    <scope>NUCLEOTIDE SEQUENCE [LARGE SCALE GENOMIC DNA]</scope>
    <source>
        <strain evidence="2 3">CCM 7228</strain>
    </source>
</reference>
<comment type="caution">
    <text evidence="2">The sequence shown here is derived from an EMBL/GenBank/DDBJ whole genome shotgun (WGS) entry which is preliminary data.</text>
</comment>
<keyword evidence="3" id="KW-1185">Reference proteome</keyword>
<evidence type="ECO:0000259" key="1">
    <source>
        <dbReference type="Pfam" id="PF07819"/>
    </source>
</evidence>
<dbReference type="InterPro" id="IPR012908">
    <property type="entry name" value="PGAP1-ab_dom-like"/>
</dbReference>
<dbReference type="PANTHER" id="PTHR37946">
    <property type="entry name" value="SLL1969 PROTEIN"/>
    <property type="match status" value="1"/>
</dbReference>
<sequence length="495" mass="54829">MIVLMWLVTVGAQAGKFGNSNPSGIPGQWYIGTTPSYVDPTKAPLVFVHGLNSASDTWWEGNNMYDTAYANGYRTAFIDLYPTKNMWDNGALLSQKIREIYDYFGKQKLVLVTHSKGGIDAQSALVHHNAHPYVSNVITLSTPHYGSQLADLAYSNWAGWLAGILGSKNDATYSLQTGYMKNFRTQTDTHASSRKNPFYTFGGTSWGSFGSSLYWGGLYLRGYGQNDGAVTVTNSRLPYGKEVKVSSWNHTTIKEGSSTFSLFKPYLKSTATTLSNFAMTNEAQTTADAASFYYRGGEYSGTTREEFVVEDNVDAIVVDWMSSSPNSKLAVLTPNNQTLQSFQTTVDTGIFAGAYHHQLHIKDPKIGTWKIEAKNSVKEAYLLNISYESQANDAINIEKISKTNKALKFNSNNKKINKDSLEATINVDYLPKNKKAGKKLKLKKEKNAPSVPVNIQEEGSYTITIDVKGKTVQGHKFERTIIKSVYVDSNGEVFQ</sequence>
<name>A0ABV6GBD9_9BACI</name>
<dbReference type="Gene3D" id="3.40.50.1820">
    <property type="entry name" value="alpha/beta hydrolase"/>
    <property type="match status" value="1"/>
</dbReference>
<dbReference type="EMBL" id="JBHLVO010000003">
    <property type="protein sequence ID" value="MFC0270977.1"/>
    <property type="molecule type" value="Genomic_DNA"/>
</dbReference>
<proteinExistence type="predicted"/>
<dbReference type="SUPFAM" id="SSF53474">
    <property type="entry name" value="alpha/beta-Hydrolases"/>
    <property type="match status" value="1"/>
</dbReference>
<dbReference type="InterPro" id="IPR029058">
    <property type="entry name" value="AB_hydrolase_fold"/>
</dbReference>
<accession>A0ABV6GBD9</accession>
<dbReference type="Pfam" id="PF07819">
    <property type="entry name" value="PGAP1"/>
    <property type="match status" value="1"/>
</dbReference>
<organism evidence="2 3">
    <name type="scientific">Metabacillus herbersteinensis</name>
    <dbReference type="NCBI Taxonomy" id="283816"/>
    <lineage>
        <taxon>Bacteria</taxon>
        <taxon>Bacillati</taxon>
        <taxon>Bacillota</taxon>
        <taxon>Bacilli</taxon>
        <taxon>Bacillales</taxon>
        <taxon>Bacillaceae</taxon>
        <taxon>Metabacillus</taxon>
    </lineage>
</organism>
<evidence type="ECO:0000313" key="3">
    <source>
        <dbReference type="Proteomes" id="UP001589854"/>
    </source>
</evidence>
<protein>
    <submittedName>
        <fullName evidence="2">Esterase/lipase family protein</fullName>
    </submittedName>
</protein>
<dbReference type="PANTHER" id="PTHR37946:SF1">
    <property type="entry name" value="SLL1969 PROTEIN"/>
    <property type="match status" value="1"/>
</dbReference>
<dbReference type="RefSeq" id="WP_378931543.1">
    <property type="nucleotide sequence ID" value="NZ_JBHLVO010000003.1"/>
</dbReference>
<dbReference type="Proteomes" id="UP001589854">
    <property type="component" value="Unassembled WGS sequence"/>
</dbReference>
<gene>
    <name evidence="2" type="ORF">ACFFIX_05885</name>
</gene>
<evidence type="ECO:0000313" key="2">
    <source>
        <dbReference type="EMBL" id="MFC0270977.1"/>
    </source>
</evidence>
<feature type="domain" description="GPI inositol-deacylase PGAP1-like alpha/beta" evidence="1">
    <location>
        <begin position="91"/>
        <end position="149"/>
    </location>
</feature>